<protein>
    <submittedName>
        <fullName evidence="2">Unannotated protein</fullName>
    </submittedName>
</protein>
<accession>A0A6J7DIF9</accession>
<dbReference type="AlphaFoldDB" id="A0A6J7DIF9"/>
<feature type="domain" description="Antitoxin Xre/MbcA/ParS-like toxin-binding" evidence="1">
    <location>
        <begin position="67"/>
        <end position="108"/>
    </location>
</feature>
<reference evidence="2" key="1">
    <citation type="submission" date="2020-05" db="EMBL/GenBank/DDBJ databases">
        <authorList>
            <person name="Chiriac C."/>
            <person name="Salcher M."/>
            <person name="Ghai R."/>
            <person name="Kavagutti S V."/>
        </authorList>
    </citation>
    <scope>NUCLEOTIDE SEQUENCE</scope>
</reference>
<name>A0A6J7DIF9_9ZZZZ</name>
<gene>
    <name evidence="2" type="ORF">UFOPK3376_00685</name>
</gene>
<dbReference type="Pfam" id="PF09722">
    <property type="entry name" value="Xre_MbcA_ParS_C"/>
    <property type="match status" value="1"/>
</dbReference>
<dbReference type="EMBL" id="CAFBLP010000012">
    <property type="protein sequence ID" value="CAB4868634.1"/>
    <property type="molecule type" value="Genomic_DNA"/>
</dbReference>
<sequence>MTTLTALLDHLYEGDVVDTADLARVSATHPRSVTRWKAEVTVPRREAEERLLELRAVVDLARRVMRDSAARFWLRSPNPDLGYEKPLDLIAQGSYQRVIDLLLATAEGVTV</sequence>
<proteinExistence type="predicted"/>
<evidence type="ECO:0000313" key="2">
    <source>
        <dbReference type="EMBL" id="CAB4868634.1"/>
    </source>
</evidence>
<dbReference type="InterPro" id="IPR024467">
    <property type="entry name" value="Xre/MbcA/ParS-like_toxin-bd"/>
</dbReference>
<evidence type="ECO:0000259" key="1">
    <source>
        <dbReference type="Pfam" id="PF09722"/>
    </source>
</evidence>
<organism evidence="2">
    <name type="scientific">freshwater metagenome</name>
    <dbReference type="NCBI Taxonomy" id="449393"/>
    <lineage>
        <taxon>unclassified sequences</taxon>
        <taxon>metagenomes</taxon>
        <taxon>ecological metagenomes</taxon>
    </lineage>
</organism>